<dbReference type="GO" id="GO:0006355">
    <property type="term" value="P:regulation of DNA-templated transcription"/>
    <property type="evidence" value="ECO:0007669"/>
    <property type="project" value="InterPro"/>
</dbReference>
<keyword evidence="4" id="KW-1185">Reference proteome</keyword>
<reference evidence="3 4" key="1">
    <citation type="submission" date="2017-07" db="EMBL/GenBank/DDBJ databases">
        <title>Draft Genome Sequences of Select Purple Nonsulfur Bacteria.</title>
        <authorList>
            <person name="Lasarre B."/>
            <person name="Mckinlay J.B."/>
        </authorList>
    </citation>
    <scope>NUCLEOTIDE SEQUENCE [LARGE SCALE GENOMIC DNA]</scope>
    <source>
        <strain evidence="3 4">DSM 11290</strain>
    </source>
</reference>
<dbReference type="Gene3D" id="3.30.450.20">
    <property type="entry name" value="PAS domain"/>
    <property type="match status" value="1"/>
</dbReference>
<comment type="caution">
    <text evidence="3">The sequence shown here is derived from an EMBL/GenBank/DDBJ whole genome shotgun (WGS) entry which is preliminary data.</text>
</comment>
<dbReference type="InterPro" id="IPR013767">
    <property type="entry name" value="PAS_fold"/>
</dbReference>
<organism evidence="3 4">
    <name type="scientific">Rhodobium orientis</name>
    <dbReference type="NCBI Taxonomy" id="34017"/>
    <lineage>
        <taxon>Bacteria</taxon>
        <taxon>Pseudomonadati</taxon>
        <taxon>Pseudomonadota</taxon>
        <taxon>Alphaproteobacteria</taxon>
        <taxon>Hyphomicrobiales</taxon>
        <taxon>Rhodobiaceae</taxon>
        <taxon>Rhodobium</taxon>
    </lineage>
</organism>
<proteinExistence type="predicted"/>
<evidence type="ECO:0000313" key="3">
    <source>
        <dbReference type="EMBL" id="RAI29358.1"/>
    </source>
</evidence>
<sequence length="213" mass="24686">MGWPRARSQVLKRNDKVHLSGVERTFPEDDIIVSKTDLKGNLTYANKIFIDISGYTEKELIGQPHSILRNPQMPRVMFKVLWCMLQSGSEIFAYVVNRCKNGDHYWVYAHATPSFDLKGNIIGYHSNRRVPDRRILEEHIIPLYAKLREEEQRHTSAKDGLTASTKMLESMLDDLGMDYDEFIATVGKERHGSRPSGRRRQGYDKETERCVWA</sequence>
<dbReference type="Pfam" id="PF00989">
    <property type="entry name" value="PAS"/>
    <property type="match status" value="1"/>
</dbReference>
<dbReference type="InterPro" id="IPR035965">
    <property type="entry name" value="PAS-like_dom_sf"/>
</dbReference>
<evidence type="ECO:0000259" key="2">
    <source>
        <dbReference type="PROSITE" id="PS50112"/>
    </source>
</evidence>
<dbReference type="RefSeq" id="WP_111432893.1">
    <property type="nucleotide sequence ID" value="NZ_JACIGG010000007.1"/>
</dbReference>
<dbReference type="Proteomes" id="UP000249299">
    <property type="component" value="Unassembled WGS sequence"/>
</dbReference>
<dbReference type="CDD" id="cd00130">
    <property type="entry name" value="PAS"/>
    <property type="match status" value="1"/>
</dbReference>
<dbReference type="InterPro" id="IPR000014">
    <property type="entry name" value="PAS"/>
</dbReference>
<evidence type="ECO:0000313" key="4">
    <source>
        <dbReference type="Proteomes" id="UP000249299"/>
    </source>
</evidence>
<accession>A0A327K1V7</accession>
<name>A0A327K1V7_9HYPH</name>
<dbReference type="SUPFAM" id="SSF55785">
    <property type="entry name" value="PYP-like sensor domain (PAS domain)"/>
    <property type="match status" value="1"/>
</dbReference>
<protein>
    <recommendedName>
        <fullName evidence="2">PAS domain-containing protein</fullName>
    </recommendedName>
</protein>
<dbReference type="AlphaFoldDB" id="A0A327K1V7"/>
<dbReference type="NCBIfam" id="TIGR00229">
    <property type="entry name" value="sensory_box"/>
    <property type="match status" value="1"/>
</dbReference>
<evidence type="ECO:0000256" key="1">
    <source>
        <dbReference type="SAM" id="MobiDB-lite"/>
    </source>
</evidence>
<feature type="domain" description="PAS" evidence="2">
    <location>
        <begin position="37"/>
        <end position="63"/>
    </location>
</feature>
<dbReference type="PROSITE" id="PS50112">
    <property type="entry name" value="PAS"/>
    <property type="match status" value="1"/>
</dbReference>
<gene>
    <name evidence="3" type="ORF">CH339_03485</name>
</gene>
<feature type="region of interest" description="Disordered" evidence="1">
    <location>
        <begin position="189"/>
        <end position="213"/>
    </location>
</feature>
<dbReference type="EMBL" id="NPEV01000004">
    <property type="protein sequence ID" value="RAI29358.1"/>
    <property type="molecule type" value="Genomic_DNA"/>
</dbReference>
<dbReference type="OrthoDB" id="266313at2"/>
<feature type="compositionally biased region" description="Basic and acidic residues" evidence="1">
    <location>
        <begin position="201"/>
        <end position="213"/>
    </location>
</feature>